<feature type="domain" description="DUF1653" evidence="1">
    <location>
        <begin position="4"/>
        <end position="61"/>
    </location>
</feature>
<accession>A0A1S2NG25</accession>
<dbReference type="Pfam" id="PF07866">
    <property type="entry name" value="DUF1653"/>
    <property type="match status" value="1"/>
</dbReference>
<protein>
    <recommendedName>
        <fullName evidence="1">DUF1653 domain-containing protein</fullName>
    </recommendedName>
</protein>
<dbReference type="Proteomes" id="UP000180246">
    <property type="component" value="Unassembled WGS sequence"/>
</dbReference>
<evidence type="ECO:0000259" key="1">
    <source>
        <dbReference type="Pfam" id="PF07866"/>
    </source>
</evidence>
<reference evidence="2 3" key="1">
    <citation type="submission" date="2014-10" db="EMBL/GenBank/DDBJ databases">
        <authorList>
            <person name="Seo M.-J."/>
            <person name="Seok Y.J."/>
            <person name="Cha I.-T."/>
        </authorList>
    </citation>
    <scope>NUCLEOTIDE SEQUENCE [LARGE SCALE GENOMIC DNA]</scope>
    <source>
        <strain evidence="2 3">NEU</strain>
    </source>
</reference>
<sequence length="68" mass="7764">MPTRYRHYKGGIYELVCEAVLEADHTPVIVYRGQDGVVWVRPRDAFFERVAVDGKTLPRFTLLDATPA</sequence>
<comment type="caution">
    <text evidence="2">The sequence shown here is derived from an EMBL/GenBank/DDBJ whole genome shotgun (WGS) entry which is preliminary data.</text>
</comment>
<dbReference type="InterPro" id="IPR023387">
    <property type="entry name" value="DUF1653-like_dom"/>
</dbReference>
<dbReference type="AlphaFoldDB" id="A0A1S2NG25"/>
<proteinExistence type="predicted"/>
<dbReference type="Gene3D" id="2.30.30.320">
    <property type="entry name" value="DUF1653-like domain"/>
    <property type="match status" value="1"/>
</dbReference>
<dbReference type="RefSeq" id="WP_071363488.1">
    <property type="nucleotide sequence ID" value="NZ_DALZDZ010000001.1"/>
</dbReference>
<evidence type="ECO:0000313" key="3">
    <source>
        <dbReference type="Proteomes" id="UP000180246"/>
    </source>
</evidence>
<evidence type="ECO:0000313" key="2">
    <source>
        <dbReference type="EMBL" id="OIJ43988.1"/>
    </source>
</evidence>
<gene>
    <name evidence="2" type="ORF">LO55_4999</name>
</gene>
<organism evidence="2 3">
    <name type="scientific">Massilia timonae</name>
    <dbReference type="NCBI Taxonomy" id="47229"/>
    <lineage>
        <taxon>Bacteria</taxon>
        <taxon>Pseudomonadati</taxon>
        <taxon>Pseudomonadota</taxon>
        <taxon>Betaproteobacteria</taxon>
        <taxon>Burkholderiales</taxon>
        <taxon>Oxalobacteraceae</taxon>
        <taxon>Telluria group</taxon>
        <taxon>Massilia</taxon>
    </lineage>
</organism>
<dbReference type="InterPro" id="IPR037135">
    <property type="entry name" value="DUF1653-like_dom_sf"/>
</dbReference>
<dbReference type="EMBL" id="JRYB01000001">
    <property type="protein sequence ID" value="OIJ43988.1"/>
    <property type="molecule type" value="Genomic_DNA"/>
</dbReference>
<name>A0A1S2NG25_9BURK</name>